<evidence type="ECO:0000259" key="4">
    <source>
        <dbReference type="Pfam" id="PF07987"/>
    </source>
</evidence>
<keyword evidence="3" id="KW-0732">Signal</keyword>
<comment type="caution">
    <text evidence="5">The sequence shown here is derived from an EMBL/GenBank/DDBJ whole genome shotgun (WGS) entry which is preliminary data.</text>
</comment>
<keyword evidence="6" id="KW-1185">Reference proteome</keyword>
<accession>A0A3N4S548</accession>
<dbReference type="AlphaFoldDB" id="A0A3N4S548"/>
<feature type="transmembrane region" description="Helical" evidence="2">
    <location>
        <begin position="210"/>
        <end position="230"/>
    </location>
</feature>
<name>A0A3N4S548_9ACTN</name>
<dbReference type="InterPro" id="IPR012533">
    <property type="entry name" value="YcnI-copper_dom"/>
</dbReference>
<gene>
    <name evidence="5" type="ORF">EDD38_4041</name>
</gene>
<reference evidence="5 6" key="1">
    <citation type="submission" date="2018-11" db="EMBL/GenBank/DDBJ databases">
        <title>Sequencing the genomes of 1000 actinobacteria strains.</title>
        <authorList>
            <person name="Klenk H.-P."/>
        </authorList>
    </citation>
    <scope>NUCLEOTIDE SEQUENCE [LARGE SCALE GENOMIC DNA]</scope>
    <source>
        <strain evidence="5 6">DSM 44781</strain>
    </source>
</reference>
<feature type="region of interest" description="Disordered" evidence="1">
    <location>
        <begin position="178"/>
        <end position="204"/>
    </location>
</feature>
<keyword evidence="2" id="KW-1133">Transmembrane helix</keyword>
<evidence type="ECO:0000313" key="5">
    <source>
        <dbReference type="EMBL" id="RPE35687.1"/>
    </source>
</evidence>
<proteinExistence type="predicted"/>
<sequence length="237" mass="23557">MRRRLRHRSAAPLLALGLVLGAAGTAAAHVEVESPTAQALAVDAEVAFSAEGESSTAGITDVKVVLPAGLTPADLTLAKAPAGWTLAPTADGFTVAGPALAPGTAADWTVRVRQLPDAGSLVFKTLVDYSDGHTDRWIELPQGDTKPQHPAPVLALAPAAPGAIALPTSDVTLFAYTSSPPASPSASPSPFASAPAVAAGGGEDGGSTTAVVLGSVAGVAVLAALVVLVLRRRRSAS</sequence>
<organism evidence="5 6">
    <name type="scientific">Kitasatospora cineracea</name>
    <dbReference type="NCBI Taxonomy" id="88074"/>
    <lineage>
        <taxon>Bacteria</taxon>
        <taxon>Bacillati</taxon>
        <taxon>Actinomycetota</taxon>
        <taxon>Actinomycetes</taxon>
        <taxon>Kitasatosporales</taxon>
        <taxon>Streptomycetaceae</taxon>
        <taxon>Kitasatospora</taxon>
    </lineage>
</organism>
<keyword evidence="2" id="KW-0472">Membrane</keyword>
<evidence type="ECO:0000313" key="6">
    <source>
        <dbReference type="Proteomes" id="UP000266906"/>
    </source>
</evidence>
<feature type="domain" description="YncI copper-binding" evidence="4">
    <location>
        <begin position="96"/>
        <end position="156"/>
    </location>
</feature>
<protein>
    <submittedName>
        <fullName evidence="5">Uncharacterized protein DUF1775</fullName>
    </submittedName>
</protein>
<feature type="compositionally biased region" description="Low complexity" evidence="1">
    <location>
        <begin position="178"/>
        <end position="198"/>
    </location>
</feature>
<evidence type="ECO:0000256" key="1">
    <source>
        <dbReference type="SAM" id="MobiDB-lite"/>
    </source>
</evidence>
<dbReference type="Pfam" id="PF07987">
    <property type="entry name" value="DUF1775"/>
    <property type="match status" value="1"/>
</dbReference>
<dbReference type="RefSeq" id="WP_123819034.1">
    <property type="nucleotide sequence ID" value="NZ_RKQG01000001.1"/>
</dbReference>
<evidence type="ECO:0000256" key="2">
    <source>
        <dbReference type="SAM" id="Phobius"/>
    </source>
</evidence>
<dbReference type="Proteomes" id="UP000266906">
    <property type="component" value="Unassembled WGS sequence"/>
</dbReference>
<evidence type="ECO:0000256" key="3">
    <source>
        <dbReference type="SAM" id="SignalP"/>
    </source>
</evidence>
<keyword evidence="2" id="KW-0812">Transmembrane</keyword>
<feature type="chain" id="PRO_5017978936" evidence="3">
    <location>
        <begin position="29"/>
        <end position="237"/>
    </location>
</feature>
<dbReference type="InterPro" id="IPR038507">
    <property type="entry name" value="YcnI-like_sf"/>
</dbReference>
<feature type="signal peptide" evidence="3">
    <location>
        <begin position="1"/>
        <end position="28"/>
    </location>
</feature>
<dbReference type="EMBL" id="RKQG01000001">
    <property type="protein sequence ID" value="RPE35687.1"/>
    <property type="molecule type" value="Genomic_DNA"/>
</dbReference>
<dbReference type="Gene3D" id="2.60.40.2230">
    <property type="entry name" value="Uncharacterised protein YcnI-like PF07987, DUF1775"/>
    <property type="match status" value="1"/>
</dbReference>